<organism evidence="1 2">
    <name type="scientific">Ensete ventricosum</name>
    <name type="common">Abyssinian banana</name>
    <name type="synonym">Musa ensete</name>
    <dbReference type="NCBI Taxonomy" id="4639"/>
    <lineage>
        <taxon>Eukaryota</taxon>
        <taxon>Viridiplantae</taxon>
        <taxon>Streptophyta</taxon>
        <taxon>Embryophyta</taxon>
        <taxon>Tracheophyta</taxon>
        <taxon>Spermatophyta</taxon>
        <taxon>Magnoliopsida</taxon>
        <taxon>Liliopsida</taxon>
        <taxon>Zingiberales</taxon>
        <taxon>Musaceae</taxon>
        <taxon>Ensete</taxon>
    </lineage>
</organism>
<dbReference type="AlphaFoldDB" id="A0AAV8R970"/>
<dbReference type="EMBL" id="JAQQAF010000004">
    <property type="protein sequence ID" value="KAJ8493601.1"/>
    <property type="molecule type" value="Genomic_DNA"/>
</dbReference>
<accession>A0AAV8R970</accession>
<name>A0AAV8R970_ENSVE</name>
<reference evidence="1 2" key="1">
    <citation type="submission" date="2022-12" db="EMBL/GenBank/DDBJ databases">
        <title>Chromosome-scale assembly of the Ensete ventricosum genome.</title>
        <authorList>
            <person name="Dussert Y."/>
            <person name="Stocks J."/>
            <person name="Wendawek A."/>
            <person name="Woldeyes F."/>
            <person name="Nichols R.A."/>
            <person name="Borrell J.S."/>
        </authorList>
    </citation>
    <scope>NUCLEOTIDE SEQUENCE [LARGE SCALE GENOMIC DNA]</scope>
    <source>
        <strain evidence="2">cv. Maze</strain>
        <tissue evidence="1">Seeds</tissue>
    </source>
</reference>
<proteinExistence type="predicted"/>
<dbReference type="Proteomes" id="UP001222027">
    <property type="component" value="Unassembled WGS sequence"/>
</dbReference>
<protein>
    <submittedName>
        <fullName evidence="1">Uncharacterized protein</fullName>
    </submittedName>
</protein>
<comment type="caution">
    <text evidence="1">The sequence shown here is derived from an EMBL/GenBank/DDBJ whole genome shotgun (WGS) entry which is preliminary data.</text>
</comment>
<evidence type="ECO:0000313" key="2">
    <source>
        <dbReference type="Proteomes" id="UP001222027"/>
    </source>
</evidence>
<sequence length="205" mass="22267">MGHHHSAGMSVSVPAATDISHGLAAHSAEHIGVWKLPAAAATLYRLPCASPSKPNRALVPLVLQCITVVFSGLEWPLLRISLFPFVSICTPAPSEERFPPVTDHLMSSIAEFTTQVIVSPGAARSTSFRGESQSRRRGHRSGITPFPAIECRLLDVHFDLCRLDHETGDGVQFRLRLGMSPEEKWHDATGQEASVITAPLLSIDF</sequence>
<gene>
    <name evidence="1" type="ORF">OPV22_015322</name>
</gene>
<keyword evidence="2" id="KW-1185">Reference proteome</keyword>
<evidence type="ECO:0000313" key="1">
    <source>
        <dbReference type="EMBL" id="KAJ8493601.1"/>
    </source>
</evidence>